<dbReference type="HAMAP" id="MF_00138">
    <property type="entry name" value="GARS"/>
    <property type="match status" value="1"/>
</dbReference>
<dbReference type="Gene3D" id="3.30.470.20">
    <property type="entry name" value="ATP-grasp fold, B domain"/>
    <property type="match status" value="1"/>
</dbReference>
<evidence type="ECO:0000256" key="13">
    <source>
        <dbReference type="PROSITE-ProRule" id="PRU00409"/>
    </source>
</evidence>
<comment type="cofactor">
    <cofactor evidence="1">
        <name>Mn(2+)</name>
        <dbReference type="ChEBI" id="CHEBI:29035"/>
    </cofactor>
</comment>
<evidence type="ECO:0000256" key="2">
    <source>
        <dbReference type="ARBA" id="ARBA00001946"/>
    </source>
</evidence>
<reference evidence="15 16" key="1">
    <citation type="submission" date="2014-07" db="EMBL/GenBank/DDBJ databases">
        <title>Complete genome sequence of Corynebacterium atypicum DSM 44849: identifiction of the mycolic acid biosynthesis genes.</title>
        <authorList>
            <person name="Tippelt A."/>
            <person name="Mollmann S."/>
            <person name="Albersmeier A."/>
            <person name="Jaenicke S."/>
            <person name="Ruckert C."/>
            <person name="Tauch A."/>
        </authorList>
    </citation>
    <scope>NUCLEOTIDE SEQUENCE [LARGE SCALE GENOMIC DNA]</scope>
    <source>
        <strain evidence="15 16">R2070</strain>
    </source>
</reference>
<dbReference type="RefSeq" id="WP_038606643.1">
    <property type="nucleotide sequence ID" value="NZ_CP008944.1"/>
</dbReference>
<dbReference type="PANTHER" id="PTHR43472">
    <property type="entry name" value="PHOSPHORIBOSYLAMINE--GLYCINE LIGASE"/>
    <property type="match status" value="1"/>
</dbReference>
<evidence type="ECO:0000259" key="14">
    <source>
        <dbReference type="PROSITE" id="PS50975"/>
    </source>
</evidence>
<feature type="domain" description="ATP-grasp" evidence="14">
    <location>
        <begin position="109"/>
        <end position="324"/>
    </location>
</feature>
<evidence type="ECO:0000313" key="16">
    <source>
        <dbReference type="Proteomes" id="UP000028504"/>
    </source>
</evidence>
<comment type="cofactor">
    <cofactor evidence="2">
        <name>Mg(2+)</name>
        <dbReference type="ChEBI" id="CHEBI:18420"/>
    </cofactor>
</comment>
<dbReference type="Pfam" id="PF01071">
    <property type="entry name" value="GARS_A"/>
    <property type="match status" value="1"/>
</dbReference>
<comment type="pathway">
    <text evidence="3 12">Purine metabolism; IMP biosynthesis via de novo pathway; N(1)-(5-phospho-D-ribosyl)glycinamide from 5-phospho-alpha-D-ribose 1-diphosphate: step 2/2.</text>
</comment>
<dbReference type="InterPro" id="IPR000115">
    <property type="entry name" value="PRibGlycinamide_synth"/>
</dbReference>
<protein>
    <recommendedName>
        <fullName evidence="4 12">Phosphoribosylamine--glycine ligase</fullName>
        <ecNumber evidence="4 12">6.3.4.13</ecNumber>
    </recommendedName>
    <alternativeName>
        <fullName evidence="12">GARS</fullName>
    </alternativeName>
    <alternativeName>
        <fullName evidence="10 12">Glycinamide ribonucleotide synthetase</fullName>
    </alternativeName>
    <alternativeName>
        <fullName evidence="11 12">Phosphoribosylglycinamide synthetase</fullName>
    </alternativeName>
</protein>
<dbReference type="InterPro" id="IPR037123">
    <property type="entry name" value="PRibGlycinamide_synth_C_sf"/>
</dbReference>
<evidence type="ECO:0000256" key="10">
    <source>
        <dbReference type="ARBA" id="ARBA00042242"/>
    </source>
</evidence>
<accession>A0ABN4DGJ1</accession>
<dbReference type="Pfam" id="PF02844">
    <property type="entry name" value="GARS_N"/>
    <property type="match status" value="1"/>
</dbReference>
<dbReference type="PROSITE" id="PS50975">
    <property type="entry name" value="ATP_GRASP"/>
    <property type="match status" value="1"/>
</dbReference>
<evidence type="ECO:0000256" key="7">
    <source>
        <dbReference type="ARBA" id="ARBA00022755"/>
    </source>
</evidence>
<keyword evidence="6 13" id="KW-0547">Nucleotide-binding</keyword>
<dbReference type="SUPFAM" id="SSF51246">
    <property type="entry name" value="Rudiment single hybrid motif"/>
    <property type="match status" value="1"/>
</dbReference>
<dbReference type="SUPFAM" id="SSF56059">
    <property type="entry name" value="Glutathione synthetase ATP-binding domain-like"/>
    <property type="match status" value="1"/>
</dbReference>
<evidence type="ECO:0000313" key="15">
    <source>
        <dbReference type="EMBL" id="AIG64657.1"/>
    </source>
</evidence>
<evidence type="ECO:0000256" key="8">
    <source>
        <dbReference type="ARBA" id="ARBA00022840"/>
    </source>
</evidence>
<dbReference type="EC" id="6.3.4.13" evidence="4 12"/>
<comment type="similarity">
    <text evidence="9 12">Belongs to the GARS family.</text>
</comment>
<evidence type="ECO:0000256" key="4">
    <source>
        <dbReference type="ARBA" id="ARBA00013255"/>
    </source>
</evidence>
<dbReference type="NCBIfam" id="TIGR00877">
    <property type="entry name" value="purD"/>
    <property type="match status" value="1"/>
</dbReference>
<dbReference type="InterPro" id="IPR020561">
    <property type="entry name" value="PRibGlycinamid_synth_ATP-grasp"/>
</dbReference>
<keyword evidence="7 12" id="KW-0658">Purine biosynthesis</keyword>
<dbReference type="InterPro" id="IPR020562">
    <property type="entry name" value="PRibGlycinamide_synth_N"/>
</dbReference>
<sequence length="436" mass="44648">MRILVLGAGGREHALLKAMRGAQSGESHELHAAPGNAGIAQLATCHELSVTDAKAVVELAESLAPDLVVIGPEAPLVAGVSDALRAAGVAVFGPSAEAAKIEGSKAFAKDVMRAAGVATARAQRIEPAAGSSAQGPGDGADVAARVDRVLDAFGPHFVVKDDGLAGGKGVVVTDSRAQAADHARAVLAAGNPVLVEEFLAGPEVSLFCLVDGEEVVPLIPAQDHKRAFDGDHGPNTGGMGAYSPLPWLPEGAVERIVAEVCRPVARELARRGTPYSGLLYAGLVWGEAGPAVIEFNARFGDPETQNVLALLQTPLAEVLRAVATGHLADLPALEWESGSAVTVVLAAPGYPGAPRKGGAITGIPQDTAQAYVLHSGTARDPEGRLVAAGGRVLSVVGKGADFAAARRAAYEVVERIGLEGSFYRRDIGKAMAQMEQ</sequence>
<evidence type="ECO:0000256" key="1">
    <source>
        <dbReference type="ARBA" id="ARBA00001936"/>
    </source>
</evidence>
<dbReference type="Gene3D" id="3.40.50.20">
    <property type="match status" value="1"/>
</dbReference>
<dbReference type="InterPro" id="IPR013815">
    <property type="entry name" value="ATP_grasp_subdomain_1"/>
</dbReference>
<proteinExistence type="inferred from homology"/>
<dbReference type="SUPFAM" id="SSF52440">
    <property type="entry name" value="PreATP-grasp domain"/>
    <property type="match status" value="1"/>
</dbReference>
<evidence type="ECO:0000256" key="9">
    <source>
        <dbReference type="ARBA" id="ARBA00038345"/>
    </source>
</evidence>
<keyword evidence="8 13" id="KW-0067">ATP-binding</keyword>
<dbReference type="Proteomes" id="UP000028504">
    <property type="component" value="Chromosome"/>
</dbReference>
<dbReference type="Gene3D" id="3.30.1490.20">
    <property type="entry name" value="ATP-grasp fold, A domain"/>
    <property type="match status" value="1"/>
</dbReference>
<dbReference type="InterPro" id="IPR011761">
    <property type="entry name" value="ATP-grasp"/>
</dbReference>
<evidence type="ECO:0000256" key="11">
    <source>
        <dbReference type="ARBA" id="ARBA00042864"/>
    </source>
</evidence>
<evidence type="ECO:0000256" key="5">
    <source>
        <dbReference type="ARBA" id="ARBA00022598"/>
    </source>
</evidence>
<dbReference type="PROSITE" id="PS00184">
    <property type="entry name" value="GARS"/>
    <property type="match status" value="1"/>
</dbReference>
<keyword evidence="5 12" id="KW-0436">Ligase</keyword>
<evidence type="ECO:0000256" key="3">
    <source>
        <dbReference type="ARBA" id="ARBA00005174"/>
    </source>
</evidence>
<dbReference type="InterPro" id="IPR011054">
    <property type="entry name" value="Rudment_hybrid_motif"/>
</dbReference>
<gene>
    <name evidence="12" type="primary">purD</name>
    <name evidence="15" type="ORF">CATYP_08870</name>
</gene>
<evidence type="ECO:0000256" key="12">
    <source>
        <dbReference type="HAMAP-Rule" id="MF_00138"/>
    </source>
</evidence>
<evidence type="ECO:0000256" key="6">
    <source>
        <dbReference type="ARBA" id="ARBA00022741"/>
    </source>
</evidence>
<dbReference type="InterPro" id="IPR020559">
    <property type="entry name" value="PRibGlycinamide_synth_CS"/>
</dbReference>
<keyword evidence="16" id="KW-1185">Reference proteome</keyword>
<dbReference type="SMART" id="SM01210">
    <property type="entry name" value="GARS_C"/>
    <property type="match status" value="1"/>
</dbReference>
<dbReference type="EMBL" id="CP008944">
    <property type="protein sequence ID" value="AIG64657.1"/>
    <property type="molecule type" value="Genomic_DNA"/>
</dbReference>
<organism evidence="15 16">
    <name type="scientific">Corynebacterium atypicum</name>
    <dbReference type="NCBI Taxonomy" id="191610"/>
    <lineage>
        <taxon>Bacteria</taxon>
        <taxon>Bacillati</taxon>
        <taxon>Actinomycetota</taxon>
        <taxon>Actinomycetes</taxon>
        <taxon>Mycobacteriales</taxon>
        <taxon>Corynebacteriaceae</taxon>
        <taxon>Corynebacterium</taxon>
    </lineage>
</organism>
<name>A0ABN4DGJ1_9CORY</name>
<dbReference type="InterPro" id="IPR016185">
    <property type="entry name" value="PreATP-grasp_dom_sf"/>
</dbReference>
<dbReference type="PANTHER" id="PTHR43472:SF1">
    <property type="entry name" value="PHOSPHORIBOSYLAMINE--GLYCINE LIGASE, CHLOROPLASTIC"/>
    <property type="match status" value="1"/>
</dbReference>
<dbReference type="GO" id="GO:0016874">
    <property type="term" value="F:ligase activity"/>
    <property type="evidence" value="ECO:0007669"/>
    <property type="project" value="UniProtKB-KW"/>
</dbReference>
<dbReference type="InterPro" id="IPR020560">
    <property type="entry name" value="PRibGlycinamide_synth_C-dom"/>
</dbReference>
<comment type="catalytic activity">
    <reaction evidence="12">
        <text>5-phospho-beta-D-ribosylamine + glycine + ATP = N(1)-(5-phospho-beta-D-ribosyl)glycinamide + ADP + phosphate + H(+)</text>
        <dbReference type="Rhea" id="RHEA:17453"/>
        <dbReference type="ChEBI" id="CHEBI:15378"/>
        <dbReference type="ChEBI" id="CHEBI:30616"/>
        <dbReference type="ChEBI" id="CHEBI:43474"/>
        <dbReference type="ChEBI" id="CHEBI:57305"/>
        <dbReference type="ChEBI" id="CHEBI:58681"/>
        <dbReference type="ChEBI" id="CHEBI:143788"/>
        <dbReference type="ChEBI" id="CHEBI:456216"/>
        <dbReference type="EC" id="6.3.4.13"/>
    </reaction>
</comment>
<dbReference type="Gene3D" id="3.90.600.10">
    <property type="entry name" value="Phosphoribosylglycinamide synthetase, C-terminal domain"/>
    <property type="match status" value="1"/>
</dbReference>
<dbReference type="SMART" id="SM01209">
    <property type="entry name" value="GARS_A"/>
    <property type="match status" value="1"/>
</dbReference>
<dbReference type="Pfam" id="PF02843">
    <property type="entry name" value="GARS_C"/>
    <property type="match status" value="1"/>
</dbReference>